<evidence type="ECO:0000313" key="1">
    <source>
        <dbReference type="EMBL" id="RHW68670.1"/>
    </source>
</evidence>
<dbReference type="Proteomes" id="UP000266743">
    <property type="component" value="Chromosome 10"/>
</dbReference>
<name>A0A3L6L2C9_9TRYP</name>
<gene>
    <name evidence="1" type="ORF">DPX39_100169100</name>
</gene>
<dbReference type="EMBL" id="QSBY01000010">
    <property type="protein sequence ID" value="RHW68670.1"/>
    <property type="molecule type" value="Genomic_DNA"/>
</dbReference>
<dbReference type="AlphaFoldDB" id="A0A3L6L2C9"/>
<protein>
    <submittedName>
        <fullName evidence="1">Uncharacterized protein</fullName>
    </submittedName>
</protein>
<accession>A0A3L6L2C9</accession>
<proteinExistence type="predicted"/>
<organism evidence="1">
    <name type="scientific">Trypanosoma brucei equiperdum</name>
    <dbReference type="NCBI Taxonomy" id="630700"/>
    <lineage>
        <taxon>Eukaryota</taxon>
        <taxon>Discoba</taxon>
        <taxon>Euglenozoa</taxon>
        <taxon>Kinetoplastea</taxon>
        <taxon>Metakinetoplastina</taxon>
        <taxon>Trypanosomatida</taxon>
        <taxon>Trypanosomatidae</taxon>
        <taxon>Trypanosoma</taxon>
    </lineage>
</organism>
<sequence length="41" mass="4638">MPGKGEGQWVFPHPRIRCLFSTQAWLSRAIRSGIAVSQRGR</sequence>
<comment type="caution">
    <text evidence="1">The sequence shown here is derived from an EMBL/GenBank/DDBJ whole genome shotgun (WGS) entry which is preliminary data.</text>
</comment>
<reference evidence="1" key="1">
    <citation type="submission" date="2018-09" db="EMBL/GenBank/DDBJ databases">
        <title>whole genome sequence of T. equiperdum IVM-t1 strain.</title>
        <authorList>
            <person name="Suganuma K."/>
        </authorList>
    </citation>
    <scope>NUCLEOTIDE SEQUENCE [LARGE SCALE GENOMIC DNA]</scope>
    <source>
        <strain evidence="1">IVM-t1</strain>
    </source>
</reference>